<comment type="caution">
    <text evidence="2">The sequence shown here is derived from an EMBL/GenBank/DDBJ whole genome shotgun (WGS) entry which is preliminary data.</text>
</comment>
<dbReference type="Gene3D" id="3.30.2010.10">
    <property type="entry name" value="Metalloproteases ('zincins'), catalytic domain"/>
    <property type="match status" value="1"/>
</dbReference>
<dbReference type="AlphaFoldDB" id="A0A7X4LPU1"/>
<feature type="domain" description="YgjP-like metallopeptidase" evidence="1">
    <location>
        <begin position="4"/>
        <end position="68"/>
    </location>
</feature>
<proteinExistence type="predicted"/>
<reference evidence="2 3" key="1">
    <citation type="submission" date="2019-10" db="EMBL/GenBank/DDBJ databases">
        <title>Vibrio sp. nov. isolated from a shrimp pond.</title>
        <authorList>
            <person name="Gomez-Gil B."/>
            <person name="Enciso-Ibarra J."/>
            <person name="Enciso-Ibarra K."/>
            <person name="Bolan-Mejia C."/>
        </authorList>
    </citation>
    <scope>NUCLEOTIDE SEQUENCE [LARGE SCALE GENOMIC DNA]</scope>
    <source>
        <strain evidence="2 3">CAIM 722</strain>
    </source>
</reference>
<dbReference type="PANTHER" id="PTHR30399:SF1">
    <property type="entry name" value="UTP PYROPHOSPHATASE"/>
    <property type="match status" value="1"/>
</dbReference>
<gene>
    <name evidence="2" type="ORF">F9817_20715</name>
</gene>
<dbReference type="CDD" id="cd07344">
    <property type="entry name" value="M48_yhfN_like"/>
    <property type="match status" value="1"/>
</dbReference>
<dbReference type="PANTHER" id="PTHR30399">
    <property type="entry name" value="UNCHARACTERIZED PROTEIN YGJP"/>
    <property type="match status" value="1"/>
</dbReference>
<dbReference type="RefSeq" id="WP_161158120.1">
    <property type="nucleotide sequence ID" value="NZ_WEKT01000063.1"/>
</dbReference>
<sequence>MCCWWSCNIQAKRLWLNSELAKKPPECLEYILVHEMVHLLERNHNDRFKHPMERFMLNWREPRSLLNSLPLVYEDWSY</sequence>
<organism evidence="2 3">
    <name type="scientific">Vibrio eleionomae</name>
    <dbReference type="NCBI Taxonomy" id="2653505"/>
    <lineage>
        <taxon>Bacteria</taxon>
        <taxon>Pseudomonadati</taxon>
        <taxon>Pseudomonadota</taxon>
        <taxon>Gammaproteobacteria</taxon>
        <taxon>Vibrionales</taxon>
        <taxon>Vibrionaceae</taxon>
        <taxon>Vibrio</taxon>
    </lineage>
</organism>
<dbReference type="Proteomes" id="UP000462621">
    <property type="component" value="Unassembled WGS sequence"/>
</dbReference>
<dbReference type="InterPro" id="IPR002725">
    <property type="entry name" value="YgjP-like_metallopeptidase"/>
</dbReference>
<accession>A0A7X4LPU1</accession>
<name>A0A7X4LPU1_9VIBR</name>
<evidence type="ECO:0000259" key="1">
    <source>
        <dbReference type="Pfam" id="PF01863"/>
    </source>
</evidence>
<evidence type="ECO:0000313" key="3">
    <source>
        <dbReference type="Proteomes" id="UP000462621"/>
    </source>
</evidence>
<protein>
    <submittedName>
        <fullName evidence="2">DUF45 domain-containing protein</fullName>
    </submittedName>
</protein>
<keyword evidence="3" id="KW-1185">Reference proteome</keyword>
<dbReference type="Pfam" id="PF01863">
    <property type="entry name" value="YgjP-like"/>
    <property type="match status" value="1"/>
</dbReference>
<dbReference type="EMBL" id="WEKT01000063">
    <property type="protein sequence ID" value="MZI95607.1"/>
    <property type="molecule type" value="Genomic_DNA"/>
</dbReference>
<dbReference type="InterPro" id="IPR053136">
    <property type="entry name" value="UTP_pyrophosphatase-like"/>
</dbReference>
<evidence type="ECO:0000313" key="2">
    <source>
        <dbReference type="EMBL" id="MZI95607.1"/>
    </source>
</evidence>